<dbReference type="InterPro" id="IPR028994">
    <property type="entry name" value="Integrin_alpha_N"/>
</dbReference>
<gene>
    <name evidence="1" type="ORF">J3U88_23080</name>
</gene>
<proteinExistence type="predicted"/>
<evidence type="ECO:0008006" key="3">
    <source>
        <dbReference type="Google" id="ProtNLM"/>
    </source>
</evidence>
<name>A0A8J7QC43_9BACT</name>
<evidence type="ECO:0000313" key="2">
    <source>
        <dbReference type="Proteomes" id="UP000664417"/>
    </source>
</evidence>
<dbReference type="RefSeq" id="WP_207861359.1">
    <property type="nucleotide sequence ID" value="NZ_JAFREP010000024.1"/>
</dbReference>
<comment type="caution">
    <text evidence="1">The sequence shown here is derived from an EMBL/GenBank/DDBJ whole genome shotgun (WGS) entry which is preliminary data.</text>
</comment>
<accession>A0A8J7QC43</accession>
<sequence length="852" mass="91622">MRYFHLGAALISVFTYYIQASTVHPISIRLGICCLNASVAPCGHTKGFMTLSMRLLFIISALHTLCLFAQVPPHEPIALLDIQFDSSGNILAESGEQFVHGRDASGCYKDVYQDGIFLERRDNQPCLQTGAFLRTKLSRAGFGLSLSGPTPTLSRAGFGSNIGAAALTPFRQTRDNRALFLASAASTAFGDTDMLYLFSPTGSNGQMEQVWSFNPNPGAAPPIRDLAVVDADDDGTDEVVTAHTNGTVSLTHAFTTEPAWTLAFSAEGLINIQVADFGWGEPTLLVRLENEVRFFGVLDPAVQANPLTLAGRGPITVANFDADADLEFLVADETNPRIHDLNGDLVAILPHPLGRFYGLADVTGDDRPELVVATDTLGYYDLTTHAFQTLDIAISEAVGAMTLADLNDDGKAEIILGSSHWDGIRAYDVTTLSQISRLNSRGYGVDQLLVAGDELFWSTGGGSTATDSLFSVPSADLVQNAPAVTPVVSPALAGPFTARATVHGENSTDLLVATQQGDTEGATVMLLDPITNTRRVLWTARTPNQRGLTVADALTANLDEDPALELALLVVQVDRTGLIVIDRDSGLVEFEHYDVLPASFFENPAGLRLHRANVSRFDGTELIVATNHGIRVYSWNSFLTLLQLDPTPGDHFTEVATIDPGDGGHELLAFTEGRRDVVLVDVDSPQREPVRLSVDYPRALHTVAATDSFPAQIAVGTRDGEAMVFSGPDFARTAYQQFQTRGGITAITAMEEPAGPHAWVIAGPYLTESRSNDLSAENWRLTGIDESAAKRLLTVDTNSNGAAELVLASRHGLTAWEFAACNRQTPWVEWNAGVTLLDLVNRINCAASDNLQ</sequence>
<organism evidence="1 2">
    <name type="scientific">Acanthopleuribacter pedis</name>
    <dbReference type="NCBI Taxonomy" id="442870"/>
    <lineage>
        <taxon>Bacteria</taxon>
        <taxon>Pseudomonadati</taxon>
        <taxon>Acidobacteriota</taxon>
        <taxon>Holophagae</taxon>
        <taxon>Acanthopleuribacterales</taxon>
        <taxon>Acanthopleuribacteraceae</taxon>
        <taxon>Acanthopleuribacter</taxon>
    </lineage>
</organism>
<keyword evidence="2" id="KW-1185">Reference proteome</keyword>
<evidence type="ECO:0000313" key="1">
    <source>
        <dbReference type="EMBL" id="MBO1321384.1"/>
    </source>
</evidence>
<dbReference type="SUPFAM" id="SSF69318">
    <property type="entry name" value="Integrin alpha N-terminal domain"/>
    <property type="match status" value="1"/>
</dbReference>
<protein>
    <recommendedName>
        <fullName evidence="3">VCBS repeat-containing protein</fullName>
    </recommendedName>
</protein>
<reference evidence="1" key="1">
    <citation type="submission" date="2021-03" db="EMBL/GenBank/DDBJ databases">
        <authorList>
            <person name="Wang G."/>
        </authorList>
    </citation>
    <scope>NUCLEOTIDE SEQUENCE</scope>
    <source>
        <strain evidence="1">KCTC 12899</strain>
    </source>
</reference>
<dbReference type="EMBL" id="JAFREP010000024">
    <property type="protein sequence ID" value="MBO1321384.1"/>
    <property type="molecule type" value="Genomic_DNA"/>
</dbReference>
<dbReference type="AlphaFoldDB" id="A0A8J7QC43"/>
<dbReference type="Proteomes" id="UP000664417">
    <property type="component" value="Unassembled WGS sequence"/>
</dbReference>
<dbReference type="SUPFAM" id="SSF69322">
    <property type="entry name" value="Tricorn protease domain 2"/>
    <property type="match status" value="1"/>
</dbReference>